<organism evidence="1 2">
    <name type="scientific">Tanacetum coccineum</name>
    <dbReference type="NCBI Taxonomy" id="301880"/>
    <lineage>
        <taxon>Eukaryota</taxon>
        <taxon>Viridiplantae</taxon>
        <taxon>Streptophyta</taxon>
        <taxon>Embryophyta</taxon>
        <taxon>Tracheophyta</taxon>
        <taxon>Spermatophyta</taxon>
        <taxon>Magnoliopsida</taxon>
        <taxon>eudicotyledons</taxon>
        <taxon>Gunneridae</taxon>
        <taxon>Pentapetalae</taxon>
        <taxon>asterids</taxon>
        <taxon>campanulids</taxon>
        <taxon>Asterales</taxon>
        <taxon>Asteraceae</taxon>
        <taxon>Asteroideae</taxon>
        <taxon>Anthemideae</taxon>
        <taxon>Anthemidinae</taxon>
        <taxon>Tanacetum</taxon>
    </lineage>
</organism>
<accession>A0ABQ5I2N0</accession>
<keyword evidence="2" id="KW-1185">Reference proteome</keyword>
<protein>
    <submittedName>
        <fullName evidence="1">Uncharacterized protein</fullName>
    </submittedName>
</protein>
<proteinExistence type="predicted"/>
<evidence type="ECO:0000313" key="1">
    <source>
        <dbReference type="EMBL" id="GJT94069.1"/>
    </source>
</evidence>
<evidence type="ECO:0000313" key="2">
    <source>
        <dbReference type="Proteomes" id="UP001151760"/>
    </source>
</evidence>
<comment type="caution">
    <text evidence="1">The sequence shown here is derived from an EMBL/GenBank/DDBJ whole genome shotgun (WGS) entry which is preliminary data.</text>
</comment>
<dbReference type="EMBL" id="BQNB010020261">
    <property type="protein sequence ID" value="GJT94069.1"/>
    <property type="molecule type" value="Genomic_DNA"/>
</dbReference>
<name>A0ABQ5I2N0_9ASTR</name>
<reference evidence="1" key="2">
    <citation type="submission" date="2022-01" db="EMBL/GenBank/DDBJ databases">
        <authorList>
            <person name="Yamashiro T."/>
            <person name="Shiraishi A."/>
            <person name="Satake H."/>
            <person name="Nakayama K."/>
        </authorList>
    </citation>
    <scope>NUCLEOTIDE SEQUENCE</scope>
</reference>
<reference evidence="1" key="1">
    <citation type="journal article" date="2022" name="Int. J. Mol. Sci.">
        <title>Draft Genome of Tanacetum Coccineum: Genomic Comparison of Closely Related Tanacetum-Family Plants.</title>
        <authorList>
            <person name="Yamashiro T."/>
            <person name="Shiraishi A."/>
            <person name="Nakayama K."/>
            <person name="Satake H."/>
        </authorList>
    </citation>
    <scope>NUCLEOTIDE SEQUENCE</scope>
</reference>
<sequence length="194" mass="21961">MSTSSLQAEKTVYTSLTLFSDTKLNVDTAGALMPVSTAGLVQENTSSSRASKDKGKVVITESDPEQTASKLKERQERAGYEAAIKLHEQLDQEESHRNAKDAEIALRLQEEIDAAGRHRMAKVHQATHGFTEDEWENIRERVEADEELAQKLQAEEREKYSEVDQANMLVDLINQRKRFFAQQKAEAKRNKPMT</sequence>
<dbReference type="Proteomes" id="UP001151760">
    <property type="component" value="Unassembled WGS sequence"/>
</dbReference>
<gene>
    <name evidence="1" type="ORF">Tco_1082914</name>
</gene>